<evidence type="ECO:0000256" key="5">
    <source>
        <dbReference type="ARBA" id="ARBA00023163"/>
    </source>
</evidence>
<dbReference type="GO" id="GO:0003700">
    <property type="term" value="F:DNA-binding transcription factor activity"/>
    <property type="evidence" value="ECO:0007669"/>
    <property type="project" value="InterPro"/>
</dbReference>
<evidence type="ECO:0000259" key="9">
    <source>
        <dbReference type="PROSITE" id="PS50217"/>
    </source>
</evidence>
<dbReference type="Gene3D" id="1.20.5.170">
    <property type="match status" value="1"/>
</dbReference>
<dbReference type="InterPro" id="IPR043452">
    <property type="entry name" value="BZIP46-like"/>
</dbReference>
<dbReference type="InterPro" id="IPR004827">
    <property type="entry name" value="bZIP"/>
</dbReference>
<sequence length="152" mass="16996">MHLLNNAQLGNNGRSVGPGVGTLGLSASNITAPVASPGSKMSPDLITKRNLDPSLLSPVPYAINRGRKCVPVEKGVERRQKRMIKNRESAARSRARKQAYTVELEAEVAKLKEVNEELQRKQAEFMEMQKSKEDLVRTNKIKYLRRTLTGPW</sequence>
<dbReference type="SUPFAM" id="SSF57959">
    <property type="entry name" value="Leucine zipper domain"/>
    <property type="match status" value="1"/>
</dbReference>
<comment type="subcellular location">
    <subcellularLocation>
        <location evidence="1">Nucleus</location>
    </subcellularLocation>
</comment>
<dbReference type="GO" id="GO:0003677">
    <property type="term" value="F:DNA binding"/>
    <property type="evidence" value="ECO:0007669"/>
    <property type="project" value="UniProtKB-KW"/>
</dbReference>
<dbReference type="InterPro" id="IPR046347">
    <property type="entry name" value="bZIP_sf"/>
</dbReference>
<evidence type="ECO:0000313" key="10">
    <source>
        <dbReference type="EMBL" id="ACJ85326.1"/>
    </source>
</evidence>
<evidence type="ECO:0000256" key="7">
    <source>
        <dbReference type="ARBA" id="ARBA00061369"/>
    </source>
</evidence>
<keyword evidence="2" id="KW-0938">Abscisic acid signaling pathway</keyword>
<dbReference type="FunFam" id="1.20.5.170:FF:000048">
    <property type="entry name" value="ABSCISIC ACID-INSENSITIVE 5-like protein 5"/>
    <property type="match status" value="1"/>
</dbReference>
<dbReference type="GO" id="GO:0045893">
    <property type="term" value="P:positive regulation of DNA-templated transcription"/>
    <property type="evidence" value="ECO:0007669"/>
    <property type="project" value="InterPro"/>
</dbReference>
<dbReference type="GO" id="GO:0009738">
    <property type="term" value="P:abscisic acid-activated signaling pathway"/>
    <property type="evidence" value="ECO:0007669"/>
    <property type="project" value="UniProtKB-KW"/>
</dbReference>
<proteinExistence type="evidence at transcript level"/>
<dbReference type="AlphaFoldDB" id="B7FKP2"/>
<dbReference type="PROSITE" id="PS50217">
    <property type="entry name" value="BZIP"/>
    <property type="match status" value="1"/>
</dbReference>
<evidence type="ECO:0000256" key="4">
    <source>
        <dbReference type="ARBA" id="ARBA00023125"/>
    </source>
</evidence>
<dbReference type="PROSITE" id="PS00036">
    <property type="entry name" value="BZIP_BASIC"/>
    <property type="match status" value="1"/>
</dbReference>
<keyword evidence="6" id="KW-0539">Nucleus</keyword>
<dbReference type="GO" id="GO:0005634">
    <property type="term" value="C:nucleus"/>
    <property type="evidence" value="ECO:0007669"/>
    <property type="project" value="UniProtKB-SubCell"/>
</dbReference>
<keyword evidence="8" id="KW-0175">Coiled coil</keyword>
<evidence type="ECO:0000256" key="3">
    <source>
        <dbReference type="ARBA" id="ARBA00023015"/>
    </source>
</evidence>
<dbReference type="Pfam" id="PF00170">
    <property type="entry name" value="bZIP_1"/>
    <property type="match status" value="1"/>
</dbReference>
<dbReference type="ExpressionAtlas" id="B7FKP2">
    <property type="expression patterns" value="differential"/>
</dbReference>
<evidence type="ECO:0000256" key="6">
    <source>
        <dbReference type="ARBA" id="ARBA00023242"/>
    </source>
</evidence>
<evidence type="ECO:0000256" key="1">
    <source>
        <dbReference type="ARBA" id="ARBA00004123"/>
    </source>
</evidence>
<feature type="domain" description="BZIP" evidence="9">
    <location>
        <begin position="76"/>
        <end position="121"/>
    </location>
</feature>
<name>B7FKP2_MEDTR</name>
<evidence type="ECO:0000256" key="2">
    <source>
        <dbReference type="ARBA" id="ARBA00022682"/>
    </source>
</evidence>
<dbReference type="PANTHER" id="PTHR22952:SF446">
    <property type="entry name" value="ABSCISIC ACID-INSENSITIVE 5-LIKE PROTEIN 5-RELATED"/>
    <property type="match status" value="1"/>
</dbReference>
<accession>B7FKP2</accession>
<organism evidence="10">
    <name type="scientific">Medicago truncatula</name>
    <name type="common">Barrel medic</name>
    <name type="synonym">Medicago tribuloides</name>
    <dbReference type="NCBI Taxonomy" id="3880"/>
    <lineage>
        <taxon>Eukaryota</taxon>
        <taxon>Viridiplantae</taxon>
        <taxon>Streptophyta</taxon>
        <taxon>Embryophyta</taxon>
        <taxon>Tracheophyta</taxon>
        <taxon>Spermatophyta</taxon>
        <taxon>Magnoliopsida</taxon>
        <taxon>eudicotyledons</taxon>
        <taxon>Gunneridae</taxon>
        <taxon>Pentapetalae</taxon>
        <taxon>rosids</taxon>
        <taxon>fabids</taxon>
        <taxon>Fabales</taxon>
        <taxon>Fabaceae</taxon>
        <taxon>Papilionoideae</taxon>
        <taxon>50 kb inversion clade</taxon>
        <taxon>NPAAA clade</taxon>
        <taxon>Hologalegina</taxon>
        <taxon>IRL clade</taxon>
        <taxon>Trifolieae</taxon>
        <taxon>Medicago</taxon>
    </lineage>
</organism>
<reference evidence="10" key="1">
    <citation type="submission" date="2008-12" db="EMBL/GenBank/DDBJ databases">
        <title>Medicago truncatula full length cdna cloning project.</title>
        <authorList>
            <person name="Moskal W."/>
            <person name="Chan A."/>
            <person name="Cheung F."/>
            <person name="Xiao Y."/>
            <person name="Town C.D."/>
        </authorList>
    </citation>
    <scope>NUCLEOTIDE SEQUENCE</scope>
</reference>
<dbReference type="CDD" id="cd14707">
    <property type="entry name" value="bZIP_plant_BZIP46"/>
    <property type="match status" value="1"/>
</dbReference>
<comment type="similarity">
    <text evidence="7">Belongs to the bZIP family. ABI5 subfamily.</text>
</comment>
<protein>
    <recommendedName>
        <fullName evidence="9">BZIP domain-containing protein</fullName>
    </recommendedName>
</protein>
<dbReference type="PANTHER" id="PTHR22952">
    <property type="entry name" value="CAMP-RESPONSE ELEMENT BINDING PROTEIN-RELATED"/>
    <property type="match status" value="1"/>
</dbReference>
<dbReference type="EMBL" id="BT052661">
    <property type="protein sequence ID" value="ACJ85326.1"/>
    <property type="molecule type" value="mRNA"/>
</dbReference>
<feature type="coiled-coil region" evidence="8">
    <location>
        <begin position="97"/>
        <end position="138"/>
    </location>
</feature>
<evidence type="ECO:0000256" key="8">
    <source>
        <dbReference type="SAM" id="Coils"/>
    </source>
</evidence>
<keyword evidence="3" id="KW-0805">Transcription regulation</keyword>
<keyword evidence="5" id="KW-0804">Transcription</keyword>
<dbReference type="SMART" id="SM00338">
    <property type="entry name" value="BRLZ"/>
    <property type="match status" value="1"/>
</dbReference>
<keyword evidence="4" id="KW-0238">DNA-binding</keyword>